<dbReference type="Proteomes" id="UP001433268">
    <property type="component" value="Unassembled WGS sequence"/>
</dbReference>
<feature type="compositionally biased region" description="Polar residues" evidence="1">
    <location>
        <begin position="260"/>
        <end position="277"/>
    </location>
</feature>
<reference evidence="2 3" key="1">
    <citation type="submission" date="2023-01" db="EMBL/GenBank/DDBJ databases">
        <title>Analysis of 21 Apiospora genomes using comparative genomics revels a genus with tremendous synthesis potential of carbohydrate active enzymes and secondary metabolites.</title>
        <authorList>
            <person name="Sorensen T."/>
        </authorList>
    </citation>
    <scope>NUCLEOTIDE SEQUENCE [LARGE SCALE GENOMIC DNA]</scope>
    <source>
        <strain evidence="2 3">CBS 114990</strain>
    </source>
</reference>
<evidence type="ECO:0000313" key="3">
    <source>
        <dbReference type="Proteomes" id="UP001433268"/>
    </source>
</evidence>
<protein>
    <submittedName>
        <fullName evidence="2">Uncharacterized protein</fullName>
    </submittedName>
</protein>
<proteinExistence type="predicted"/>
<feature type="compositionally biased region" description="Polar residues" evidence="1">
    <location>
        <begin position="325"/>
        <end position="337"/>
    </location>
</feature>
<feature type="compositionally biased region" description="Basic and acidic residues" evidence="1">
    <location>
        <begin position="242"/>
        <end position="255"/>
    </location>
</feature>
<evidence type="ECO:0000313" key="2">
    <source>
        <dbReference type="EMBL" id="KAK8067278.1"/>
    </source>
</evidence>
<dbReference type="EMBL" id="JAQQWN010000009">
    <property type="protein sequence ID" value="KAK8067278.1"/>
    <property type="molecule type" value="Genomic_DNA"/>
</dbReference>
<feature type="compositionally biased region" description="Basic and acidic residues" evidence="1">
    <location>
        <begin position="282"/>
        <end position="291"/>
    </location>
</feature>
<dbReference type="GeneID" id="92051399"/>
<organism evidence="2 3">
    <name type="scientific">Apiospora hydei</name>
    <dbReference type="NCBI Taxonomy" id="1337664"/>
    <lineage>
        <taxon>Eukaryota</taxon>
        <taxon>Fungi</taxon>
        <taxon>Dikarya</taxon>
        <taxon>Ascomycota</taxon>
        <taxon>Pezizomycotina</taxon>
        <taxon>Sordariomycetes</taxon>
        <taxon>Xylariomycetidae</taxon>
        <taxon>Amphisphaeriales</taxon>
        <taxon>Apiosporaceae</taxon>
        <taxon>Apiospora</taxon>
    </lineage>
</organism>
<feature type="region of interest" description="Disordered" evidence="1">
    <location>
        <begin position="242"/>
        <end position="337"/>
    </location>
</feature>
<comment type="caution">
    <text evidence="2">The sequence shown here is derived from an EMBL/GenBank/DDBJ whole genome shotgun (WGS) entry which is preliminary data.</text>
</comment>
<name>A0ABR1VBI1_9PEZI</name>
<dbReference type="RefSeq" id="XP_066664031.1">
    <property type="nucleotide sequence ID" value="XM_066818339.1"/>
</dbReference>
<gene>
    <name evidence="2" type="ORF">PG997_014025</name>
</gene>
<keyword evidence="3" id="KW-1185">Reference proteome</keyword>
<accession>A0ABR1VBI1</accession>
<sequence length="367" mass="41168">MAEEIDPNTTFEDSFRMSLETALWHKIQTGKEAIQKSRDIIQTQYNAVNEEIRSFQSTASDLATLSGNLSKEKNMAHSSFSKLVSELLGELLAEWDWKWDSEHIRLSASIIAAPPRRSDTPQLDEEEEITALNEDAARTLEEYGYDKILNSINDRQAVRLGKSGYVFEWPPGSGVPCIIRCQQCGFTGNNNPLKIDNAFLVRTHWTGAHPEWRGADYYALFAQIMTAFTFRVEGKTMQDARMHNEAIRRKNEDSKRKRISPQQRRTLTPADSVTNGPASAKNPERSSEGYGKDSITVALPGNTIAAPHPSNNKSKMVGPLALRPSTESSRDIVNSQPVKNIPGVYDLLSSDEEPMMGKRPRWAINID</sequence>
<evidence type="ECO:0000256" key="1">
    <source>
        <dbReference type="SAM" id="MobiDB-lite"/>
    </source>
</evidence>